<dbReference type="PROSITE" id="PS00107">
    <property type="entry name" value="PROTEIN_KINASE_ATP"/>
    <property type="match status" value="1"/>
</dbReference>
<evidence type="ECO:0000313" key="30">
    <source>
        <dbReference type="Proteomes" id="UP000677803"/>
    </source>
</evidence>
<dbReference type="Gene3D" id="2.60.40.10">
    <property type="entry name" value="Immunoglobulins"/>
    <property type="match status" value="4"/>
</dbReference>
<keyword evidence="16" id="KW-0829">Tyrosine-protein kinase</keyword>
<feature type="domain" description="Fibronectin type-III" evidence="28">
    <location>
        <begin position="381"/>
        <end position="471"/>
    </location>
</feature>
<dbReference type="GO" id="GO:0007399">
    <property type="term" value="P:nervous system development"/>
    <property type="evidence" value="ECO:0007669"/>
    <property type="project" value="TreeGrafter"/>
</dbReference>
<proteinExistence type="inferred from homology"/>
<feature type="compositionally biased region" description="Low complexity" evidence="24">
    <location>
        <begin position="870"/>
        <end position="880"/>
    </location>
</feature>
<feature type="binding site" evidence="23">
    <location>
        <position position="599"/>
    </location>
    <ligand>
        <name>ATP</name>
        <dbReference type="ChEBI" id="CHEBI:30616"/>
    </ligand>
</feature>
<dbReference type="EMBL" id="CAJRST010002224">
    <property type="protein sequence ID" value="CAG5866967.1"/>
    <property type="molecule type" value="Genomic_DNA"/>
</dbReference>
<keyword evidence="5" id="KW-0597">Phosphoprotein</keyword>
<keyword evidence="12 23" id="KW-0067">ATP-binding</keyword>
<keyword evidence="19" id="KW-0325">Glycoprotein</keyword>
<evidence type="ECO:0000256" key="12">
    <source>
        <dbReference type="ARBA" id="ARBA00022840"/>
    </source>
</evidence>
<keyword evidence="6" id="KW-0808">Transferase</keyword>
<feature type="domain" description="Ig-like" evidence="27">
    <location>
        <begin position="194"/>
        <end position="269"/>
    </location>
</feature>
<dbReference type="PROSITE" id="PS00109">
    <property type="entry name" value="PROTEIN_KINASE_TYR"/>
    <property type="match status" value="1"/>
</dbReference>
<dbReference type="AlphaFoldDB" id="A0A8S4AFH2"/>
<dbReference type="GO" id="GO:0016477">
    <property type="term" value="P:cell migration"/>
    <property type="evidence" value="ECO:0007669"/>
    <property type="project" value="TreeGrafter"/>
</dbReference>
<dbReference type="FunFam" id="2.60.40.10:FF:000296">
    <property type="entry name" value="Tyrosine-protein kinase receptor TYRO3"/>
    <property type="match status" value="1"/>
</dbReference>
<keyword evidence="17" id="KW-1015">Disulfide bond</keyword>
<dbReference type="InterPro" id="IPR000719">
    <property type="entry name" value="Prot_kinase_dom"/>
</dbReference>
<dbReference type="GO" id="GO:0005524">
    <property type="term" value="F:ATP binding"/>
    <property type="evidence" value="ECO:0007669"/>
    <property type="project" value="UniProtKB-UniRule"/>
</dbReference>
<evidence type="ECO:0000256" key="16">
    <source>
        <dbReference type="ARBA" id="ARBA00023137"/>
    </source>
</evidence>
<dbReference type="InterPro" id="IPR013783">
    <property type="entry name" value="Ig-like_fold"/>
</dbReference>
<evidence type="ECO:0000259" key="27">
    <source>
        <dbReference type="PROSITE" id="PS50835"/>
    </source>
</evidence>
<accession>A0A8S4AFH2</accession>
<dbReference type="Pfam" id="PF07714">
    <property type="entry name" value="PK_Tyr_Ser-Thr"/>
    <property type="match status" value="1"/>
</dbReference>
<dbReference type="InterPro" id="IPR003598">
    <property type="entry name" value="Ig_sub2"/>
</dbReference>
<comment type="similarity">
    <text evidence="2">Belongs to the protein kinase superfamily. CAMK Ser/Thr protein kinase family.</text>
</comment>
<dbReference type="InterPro" id="IPR036116">
    <property type="entry name" value="FN3_sf"/>
</dbReference>
<dbReference type="Pfam" id="PF07679">
    <property type="entry name" value="I-set"/>
    <property type="match status" value="1"/>
</dbReference>
<dbReference type="GO" id="GO:0004714">
    <property type="term" value="F:transmembrane receptor protein tyrosine kinase activity"/>
    <property type="evidence" value="ECO:0007669"/>
    <property type="project" value="UniProtKB-EC"/>
</dbReference>
<evidence type="ECO:0000256" key="15">
    <source>
        <dbReference type="ARBA" id="ARBA00023136"/>
    </source>
</evidence>
<evidence type="ECO:0000256" key="4">
    <source>
        <dbReference type="ARBA" id="ARBA00022475"/>
    </source>
</evidence>
<keyword evidence="30" id="KW-1185">Reference proteome</keyword>
<dbReference type="GO" id="GO:0007169">
    <property type="term" value="P:cell surface receptor protein tyrosine kinase signaling pathway"/>
    <property type="evidence" value="ECO:0007669"/>
    <property type="project" value="TreeGrafter"/>
</dbReference>
<evidence type="ECO:0000256" key="9">
    <source>
        <dbReference type="ARBA" id="ARBA00022737"/>
    </source>
</evidence>
<dbReference type="Gene3D" id="1.10.510.10">
    <property type="entry name" value="Transferase(Phosphotransferase) domain 1"/>
    <property type="match status" value="1"/>
</dbReference>
<dbReference type="InterPro" id="IPR003961">
    <property type="entry name" value="FN3_dom"/>
</dbReference>
<dbReference type="InterPro" id="IPR036179">
    <property type="entry name" value="Ig-like_dom_sf"/>
</dbReference>
<dbReference type="PRINTS" id="PR00109">
    <property type="entry name" value="TYRKINASE"/>
</dbReference>
<dbReference type="GO" id="GO:0006909">
    <property type="term" value="P:phagocytosis"/>
    <property type="evidence" value="ECO:0007669"/>
    <property type="project" value="TreeGrafter"/>
</dbReference>
<dbReference type="OrthoDB" id="4062651at2759"/>
<evidence type="ECO:0000256" key="13">
    <source>
        <dbReference type="ARBA" id="ARBA00022889"/>
    </source>
</evidence>
<dbReference type="InterPro" id="IPR007110">
    <property type="entry name" value="Ig-like_dom"/>
</dbReference>
<evidence type="ECO:0000256" key="25">
    <source>
        <dbReference type="SAM" id="Phobius"/>
    </source>
</evidence>
<keyword evidence="18" id="KW-0675">Receptor</keyword>
<organism evidence="29 30">
    <name type="scientific">Menidia menidia</name>
    <name type="common">Atlantic silverside</name>
    <dbReference type="NCBI Taxonomy" id="238744"/>
    <lineage>
        <taxon>Eukaryota</taxon>
        <taxon>Metazoa</taxon>
        <taxon>Chordata</taxon>
        <taxon>Craniata</taxon>
        <taxon>Vertebrata</taxon>
        <taxon>Euteleostomi</taxon>
        <taxon>Actinopterygii</taxon>
        <taxon>Neopterygii</taxon>
        <taxon>Teleostei</taxon>
        <taxon>Neoteleostei</taxon>
        <taxon>Acanthomorphata</taxon>
        <taxon>Ovalentaria</taxon>
        <taxon>Atherinomorphae</taxon>
        <taxon>Atheriniformes</taxon>
        <taxon>Atherinopsidae</taxon>
        <taxon>Menidiinae</taxon>
        <taxon>Menidia</taxon>
    </lineage>
</organism>
<evidence type="ECO:0000259" key="28">
    <source>
        <dbReference type="PROSITE" id="PS50853"/>
    </source>
</evidence>
<feature type="domain" description="Fibronectin type-III" evidence="28">
    <location>
        <begin position="282"/>
        <end position="376"/>
    </location>
</feature>
<evidence type="ECO:0000256" key="23">
    <source>
        <dbReference type="PROSITE-ProRule" id="PRU10141"/>
    </source>
</evidence>
<evidence type="ECO:0000256" key="24">
    <source>
        <dbReference type="SAM" id="MobiDB-lite"/>
    </source>
</evidence>
<comment type="subcellular location">
    <subcellularLocation>
        <location evidence="1">Cell membrane</location>
        <topology evidence="1">Single-pass type I membrane protein</topology>
    </subcellularLocation>
</comment>
<dbReference type="SUPFAM" id="SSF48726">
    <property type="entry name" value="Immunoglobulin"/>
    <property type="match status" value="2"/>
</dbReference>
<dbReference type="SUPFAM" id="SSF56112">
    <property type="entry name" value="Protein kinase-like (PK-like)"/>
    <property type="match status" value="1"/>
</dbReference>
<keyword evidence="10 23" id="KW-0547">Nucleotide-binding</keyword>
<evidence type="ECO:0000256" key="1">
    <source>
        <dbReference type="ARBA" id="ARBA00004251"/>
    </source>
</evidence>
<evidence type="ECO:0000256" key="20">
    <source>
        <dbReference type="ARBA" id="ARBA00023319"/>
    </source>
</evidence>
<evidence type="ECO:0000256" key="14">
    <source>
        <dbReference type="ARBA" id="ARBA00022989"/>
    </source>
</evidence>
<dbReference type="PANTHER" id="PTHR24416:SF279">
    <property type="entry name" value="TYROSINE-PROTEIN KINASE RECEPTOR TYRO3"/>
    <property type="match status" value="1"/>
</dbReference>
<dbReference type="InterPro" id="IPR050122">
    <property type="entry name" value="RTK"/>
</dbReference>
<evidence type="ECO:0000256" key="5">
    <source>
        <dbReference type="ARBA" id="ARBA00022553"/>
    </source>
</evidence>
<dbReference type="PANTHER" id="PTHR24416">
    <property type="entry name" value="TYROSINE-PROTEIN KINASE RECEPTOR"/>
    <property type="match status" value="1"/>
</dbReference>
<evidence type="ECO:0000256" key="2">
    <source>
        <dbReference type="ARBA" id="ARBA00006692"/>
    </source>
</evidence>
<dbReference type="InterPro" id="IPR001245">
    <property type="entry name" value="Ser-Thr/Tyr_kinase_cat_dom"/>
</dbReference>
<dbReference type="GO" id="GO:0005886">
    <property type="term" value="C:plasma membrane"/>
    <property type="evidence" value="ECO:0007669"/>
    <property type="project" value="UniProtKB-SubCell"/>
</dbReference>
<evidence type="ECO:0000256" key="10">
    <source>
        <dbReference type="ARBA" id="ARBA00022741"/>
    </source>
</evidence>
<feature type="domain" description="Protein kinase" evidence="26">
    <location>
        <begin position="567"/>
        <end position="838"/>
    </location>
</feature>
<keyword evidence="7 25" id="KW-0812">Transmembrane</keyword>
<evidence type="ECO:0000256" key="8">
    <source>
        <dbReference type="ARBA" id="ARBA00022729"/>
    </source>
</evidence>
<comment type="caution">
    <text evidence="29">The sequence shown here is derived from an EMBL/GenBank/DDBJ whole genome shotgun (WGS) entry which is preliminary data.</text>
</comment>
<evidence type="ECO:0000256" key="6">
    <source>
        <dbReference type="ARBA" id="ARBA00022679"/>
    </source>
</evidence>
<keyword evidence="8" id="KW-0732">Signal</keyword>
<dbReference type="PROSITE" id="PS50835">
    <property type="entry name" value="IG_LIKE"/>
    <property type="match status" value="2"/>
</dbReference>
<feature type="region of interest" description="Disordered" evidence="24">
    <location>
        <begin position="859"/>
        <end position="883"/>
    </location>
</feature>
<protein>
    <recommendedName>
        <fullName evidence="21">Tyrosine-protein kinase receptor TYRO3</fullName>
        <ecNumber evidence="3">2.7.10.1</ecNumber>
    </recommendedName>
</protein>
<dbReference type="SUPFAM" id="SSF49265">
    <property type="entry name" value="Fibronectin type III"/>
    <property type="match status" value="1"/>
</dbReference>
<dbReference type="PROSITE" id="PS50011">
    <property type="entry name" value="PROTEIN_KINASE_DOM"/>
    <property type="match status" value="1"/>
</dbReference>
<dbReference type="SMART" id="SM00408">
    <property type="entry name" value="IGc2"/>
    <property type="match status" value="1"/>
</dbReference>
<evidence type="ECO:0000256" key="7">
    <source>
        <dbReference type="ARBA" id="ARBA00022692"/>
    </source>
</evidence>
<dbReference type="Proteomes" id="UP000677803">
    <property type="component" value="Unassembled WGS sequence"/>
</dbReference>
<feature type="domain" description="Ig-like" evidence="27">
    <location>
        <begin position="78"/>
        <end position="189"/>
    </location>
</feature>
<dbReference type="CDD" id="cd00063">
    <property type="entry name" value="FN3"/>
    <property type="match status" value="2"/>
</dbReference>
<dbReference type="InterPro" id="IPR003599">
    <property type="entry name" value="Ig_sub"/>
</dbReference>
<evidence type="ECO:0000256" key="18">
    <source>
        <dbReference type="ARBA" id="ARBA00023170"/>
    </source>
</evidence>
<dbReference type="SMART" id="SM00060">
    <property type="entry name" value="FN3"/>
    <property type="match status" value="2"/>
</dbReference>
<dbReference type="EC" id="2.7.10.1" evidence="3"/>
<gene>
    <name evidence="29" type="ORF">MMEN_LOCUS3665</name>
</gene>
<dbReference type="FunFam" id="1.10.510.10:FF:000089">
    <property type="entry name" value="Tyrosine-protein kinase receptor TYRO3"/>
    <property type="match status" value="1"/>
</dbReference>
<comment type="catalytic activity">
    <reaction evidence="22">
        <text>L-tyrosyl-[protein] + ATP = O-phospho-L-tyrosyl-[protein] + ADP + H(+)</text>
        <dbReference type="Rhea" id="RHEA:10596"/>
        <dbReference type="Rhea" id="RHEA-COMP:10136"/>
        <dbReference type="Rhea" id="RHEA-COMP:20101"/>
        <dbReference type="ChEBI" id="CHEBI:15378"/>
        <dbReference type="ChEBI" id="CHEBI:30616"/>
        <dbReference type="ChEBI" id="CHEBI:46858"/>
        <dbReference type="ChEBI" id="CHEBI:61978"/>
        <dbReference type="ChEBI" id="CHEBI:456216"/>
        <dbReference type="EC" id="2.7.10.1"/>
    </reaction>
</comment>
<keyword evidence="9" id="KW-0677">Repeat</keyword>
<reference evidence="29" key="1">
    <citation type="submission" date="2021-05" db="EMBL/GenBank/DDBJ databases">
        <authorList>
            <person name="Tigano A."/>
        </authorList>
    </citation>
    <scope>NUCLEOTIDE SEQUENCE</scope>
</reference>
<dbReference type="GO" id="GO:0043235">
    <property type="term" value="C:receptor complex"/>
    <property type="evidence" value="ECO:0007669"/>
    <property type="project" value="TreeGrafter"/>
</dbReference>
<dbReference type="SMART" id="SM00409">
    <property type="entry name" value="IG"/>
    <property type="match status" value="2"/>
</dbReference>
<evidence type="ECO:0000256" key="3">
    <source>
        <dbReference type="ARBA" id="ARBA00011902"/>
    </source>
</evidence>
<feature type="transmembrane region" description="Helical" evidence="25">
    <location>
        <begin position="480"/>
        <end position="501"/>
    </location>
</feature>
<dbReference type="Pfam" id="PF00041">
    <property type="entry name" value="fn3"/>
    <property type="match status" value="1"/>
</dbReference>
<keyword evidence="4" id="KW-1003">Cell membrane</keyword>
<evidence type="ECO:0000313" key="29">
    <source>
        <dbReference type="EMBL" id="CAG5866967.1"/>
    </source>
</evidence>
<evidence type="ECO:0000259" key="26">
    <source>
        <dbReference type="PROSITE" id="PS50011"/>
    </source>
</evidence>
<dbReference type="InterPro" id="IPR008266">
    <property type="entry name" value="Tyr_kinase_AS"/>
</dbReference>
<dbReference type="Gene3D" id="3.30.200.20">
    <property type="entry name" value="Phosphorylase Kinase, domain 1"/>
    <property type="match status" value="1"/>
</dbReference>
<sequence length="941" mass="104494">MAVPTATGEQGRGFRNESRYRELRRLASHSYSSVRIVEALLLEPRKRSLFFPAGPQLCRLGLCRFERRRRECEKMKLPEWVVVLFLLRSAARSSGSGVLFTKHPSNQTVSQGNEVRLGCAVEGVTEPDITWMKDGEKLYGTDQVFLTLGEQHWETSHSVKSVQQQDAGQYWCEVEFHGLTYSSERAWITVEGVPHFIQEPRDVSTFPNTPFNLSCVAVGPPEPVEVLWWLGGVPEGEPQPSPSHLHVPGVNSSVKFYCEAKNTRGISVSRTGTVHIKVLPAAPVGLQVLRMMENNATLSWRPGFTGHSDISTCIIQAMKRSARRRDLPQQKVQVPPHLCVLSGLRSHSNYSVRVSCANEVGASPFSPWFHFVTPESVPSSAPRNLTFELSEQQLSLHWAKLPEDELQGRLLAYKLQWTLGGEAQEPLLFKENSAQLSGGGRFFNASIQVSACTTVGCGPWSPPVVVLPASVQVQAQRSHVWVGLLLGLLLATVIGLLLTFLAKRHGKETQFGSAFKDPGPESLVFFTAARSFSRNVSDVQDSTLDSLGINSELKNKLQDVLIPERLLTLGHMLGKGEFGSVREAIFKTENSSVQKVAVKVLKSDITSSGDIEQCLKEAAYMKDFHHPNVIPLIGVSLHRRPGQRLPIPMVVLPFMKHGDLHTFLLLSRLGDQPFDLPLQTLVQFMLDISRGMEYLSSKNIIHRDLAARNCMLDENMLVCVADFGLSKKIYSGDYYRQGSVSKLPVKWIALESLADNVYTSQSDVWAFGVTMWEIMTRGQTPYPGVENSEIYEFLIKGERLKKPADCRDDIYEIMHSCWSPVPKCRPSFEQLVGQLEGLQLSLSPASPVKEPLLYVNLEDGEPDGGGGAAGARDPGPQAGAEASSWGVQWQRAAEEEDWLMVGYGANRTIEGDYRYIISPCGDLVDALQEIMEEEDDVVINV</sequence>
<dbReference type="InterPro" id="IPR013098">
    <property type="entry name" value="Ig_I-set"/>
</dbReference>
<dbReference type="PROSITE" id="PS50853">
    <property type="entry name" value="FN3"/>
    <property type="match status" value="2"/>
</dbReference>
<keyword evidence="11" id="KW-0418">Kinase</keyword>
<dbReference type="InterPro" id="IPR020635">
    <property type="entry name" value="Tyr_kinase_cat_dom"/>
</dbReference>
<keyword evidence="13" id="KW-0130">Cell adhesion</keyword>
<evidence type="ECO:0000256" key="22">
    <source>
        <dbReference type="ARBA" id="ARBA00051243"/>
    </source>
</evidence>
<dbReference type="InterPro" id="IPR017441">
    <property type="entry name" value="Protein_kinase_ATP_BS"/>
</dbReference>
<keyword evidence="15 25" id="KW-0472">Membrane</keyword>
<evidence type="ECO:0000256" key="21">
    <source>
        <dbReference type="ARBA" id="ARBA00039486"/>
    </source>
</evidence>
<name>A0A8S4AFH2_9TELE</name>
<keyword evidence="20" id="KW-0393">Immunoglobulin domain</keyword>
<dbReference type="InterPro" id="IPR011009">
    <property type="entry name" value="Kinase-like_dom_sf"/>
</dbReference>
<evidence type="ECO:0000256" key="17">
    <source>
        <dbReference type="ARBA" id="ARBA00023157"/>
    </source>
</evidence>
<dbReference type="SMART" id="SM00219">
    <property type="entry name" value="TyrKc"/>
    <property type="match status" value="1"/>
</dbReference>
<keyword evidence="14 25" id="KW-1133">Transmembrane helix</keyword>
<evidence type="ECO:0000256" key="11">
    <source>
        <dbReference type="ARBA" id="ARBA00022777"/>
    </source>
</evidence>
<dbReference type="GO" id="GO:0007155">
    <property type="term" value="P:cell adhesion"/>
    <property type="evidence" value="ECO:0007669"/>
    <property type="project" value="UniProtKB-KW"/>
</dbReference>
<evidence type="ECO:0000256" key="19">
    <source>
        <dbReference type="ARBA" id="ARBA00023180"/>
    </source>
</evidence>
<dbReference type="FunFam" id="2.60.40.10:FF:000484">
    <property type="entry name" value="Tyrosine-protein kinase receptor TYRO3"/>
    <property type="match status" value="1"/>
</dbReference>